<proteinExistence type="predicted"/>
<accession>A0A9Q1JTH1</accession>
<dbReference type="AlphaFoldDB" id="A0A9Q1JTH1"/>
<dbReference type="EMBL" id="JAKOGI010000771">
    <property type="protein sequence ID" value="KAJ8430668.1"/>
    <property type="molecule type" value="Genomic_DNA"/>
</dbReference>
<keyword evidence="2" id="KW-1185">Reference proteome</keyword>
<evidence type="ECO:0000313" key="1">
    <source>
        <dbReference type="EMBL" id="KAJ8430668.1"/>
    </source>
</evidence>
<organism evidence="1 2">
    <name type="scientific">Carnegiea gigantea</name>
    <dbReference type="NCBI Taxonomy" id="171969"/>
    <lineage>
        <taxon>Eukaryota</taxon>
        <taxon>Viridiplantae</taxon>
        <taxon>Streptophyta</taxon>
        <taxon>Embryophyta</taxon>
        <taxon>Tracheophyta</taxon>
        <taxon>Spermatophyta</taxon>
        <taxon>Magnoliopsida</taxon>
        <taxon>eudicotyledons</taxon>
        <taxon>Gunneridae</taxon>
        <taxon>Pentapetalae</taxon>
        <taxon>Caryophyllales</taxon>
        <taxon>Cactineae</taxon>
        <taxon>Cactaceae</taxon>
        <taxon>Cactoideae</taxon>
        <taxon>Echinocereeae</taxon>
        <taxon>Carnegiea</taxon>
    </lineage>
</organism>
<dbReference type="Proteomes" id="UP001153076">
    <property type="component" value="Unassembled WGS sequence"/>
</dbReference>
<protein>
    <submittedName>
        <fullName evidence="1">Uncharacterized protein</fullName>
    </submittedName>
</protein>
<gene>
    <name evidence="1" type="ORF">Cgig2_033824</name>
</gene>
<name>A0A9Q1JTH1_9CARY</name>
<comment type="caution">
    <text evidence="1">The sequence shown here is derived from an EMBL/GenBank/DDBJ whole genome shotgun (WGS) entry which is preliminary data.</text>
</comment>
<reference evidence="1" key="1">
    <citation type="submission" date="2022-04" db="EMBL/GenBank/DDBJ databases">
        <title>Carnegiea gigantea Genome sequencing and assembly v2.</title>
        <authorList>
            <person name="Copetti D."/>
            <person name="Sanderson M.J."/>
            <person name="Burquez A."/>
            <person name="Wojciechowski M.F."/>
        </authorList>
    </citation>
    <scope>NUCLEOTIDE SEQUENCE</scope>
    <source>
        <strain evidence="1">SGP5-SGP5p</strain>
        <tissue evidence="1">Aerial part</tissue>
    </source>
</reference>
<evidence type="ECO:0000313" key="2">
    <source>
        <dbReference type="Proteomes" id="UP001153076"/>
    </source>
</evidence>
<sequence>MDRGPFPNFANTEQATEYVCDHFRWSLKDPLNPGPKPLPTDYHGLCPRLDLEVLAIFYAMVIDDAAELGLSHRLTMDVVMWAMQKLDWGLVEAWLGDNDQRLRRAQAAHSRDSPANLVLESNPSRERTSSFPSFRDTVQAVEYMQNNLRWTKRETLSLRSNLLPQNFSVYWPEFNHIFAHATHISQMVQAIYYAMVINDAARLRLIRRETGESLMSDLRKLRWAVIEAWLLSIRDELKNTRR</sequence>